<dbReference type="RefSeq" id="WP_196097160.1">
    <property type="nucleotide sequence ID" value="NZ_CP064939.1"/>
</dbReference>
<dbReference type="PANTHER" id="PTHR12302:SF3">
    <property type="entry name" value="SERINE_THREONINE-PROTEIN KINASE 31"/>
    <property type="match status" value="1"/>
</dbReference>
<keyword evidence="3" id="KW-0378">Hydrolase</keyword>
<evidence type="ECO:0000313" key="5">
    <source>
        <dbReference type="EMBL" id="QPH37848.1"/>
    </source>
</evidence>
<dbReference type="InterPro" id="IPR002071">
    <property type="entry name" value="Thermonucl_AS"/>
</dbReference>
<dbReference type="GO" id="GO:0003676">
    <property type="term" value="F:nucleic acid binding"/>
    <property type="evidence" value="ECO:0007669"/>
    <property type="project" value="InterPro"/>
</dbReference>
<dbReference type="PROSITE" id="PS01123">
    <property type="entry name" value="TNASE_1"/>
    <property type="match status" value="1"/>
</dbReference>
<evidence type="ECO:0000256" key="1">
    <source>
        <dbReference type="ARBA" id="ARBA00022722"/>
    </source>
</evidence>
<dbReference type="InterPro" id="IPR035437">
    <property type="entry name" value="SNase_OB-fold_sf"/>
</dbReference>
<dbReference type="Pfam" id="PF00565">
    <property type="entry name" value="SNase"/>
    <property type="match status" value="1"/>
</dbReference>
<evidence type="ECO:0000259" key="4">
    <source>
        <dbReference type="PROSITE" id="PS50830"/>
    </source>
</evidence>
<gene>
    <name evidence="5" type="ORF">IZT61_12075</name>
</gene>
<accession>A0A7U3SNU0</accession>
<dbReference type="Gene3D" id="2.40.50.90">
    <property type="match status" value="1"/>
</dbReference>
<dbReference type="KEGG" id="pex:IZT61_12075"/>
<dbReference type="GO" id="GO:0004519">
    <property type="term" value="F:endonuclease activity"/>
    <property type="evidence" value="ECO:0007669"/>
    <property type="project" value="UniProtKB-KW"/>
</dbReference>
<dbReference type="AlphaFoldDB" id="A0A7U3SNU0"/>
<dbReference type="InterPro" id="IPR016071">
    <property type="entry name" value="Staphylococal_nuclease_OB-fold"/>
</dbReference>
<proteinExistence type="predicted"/>
<dbReference type="SUPFAM" id="SSF50199">
    <property type="entry name" value="Staphylococcal nuclease"/>
    <property type="match status" value="1"/>
</dbReference>
<evidence type="ECO:0000313" key="6">
    <source>
        <dbReference type="Proteomes" id="UP000594759"/>
    </source>
</evidence>
<evidence type="ECO:0000256" key="3">
    <source>
        <dbReference type="ARBA" id="ARBA00022801"/>
    </source>
</evidence>
<keyword evidence="1" id="KW-0540">Nuclease</keyword>
<sequence length="179" mass="20833">MWVGKITVFILLIFFRSVSTAGPDYPELKHKTFEAKVIGITDGDTIEILYRNQPIKIRLAHIDCPEKRGSQPYGNDAKAALSKLCFGQQVQVHAQNYDRYKRLIAVVVNIRKQNVNQEMIKQGMAWHFKKYSKDTVYAQLEVRARRNKIGLWKDAQAVAPWDWRKHIRQAKATHNKQKD</sequence>
<feature type="domain" description="TNase-like" evidence="4">
    <location>
        <begin position="31"/>
        <end position="154"/>
    </location>
</feature>
<protein>
    <submittedName>
        <fullName evidence="5">Thermonuclease family protein</fullName>
    </submittedName>
</protein>
<dbReference type="PANTHER" id="PTHR12302">
    <property type="entry name" value="EBNA2 BINDING PROTEIN P100"/>
    <property type="match status" value="1"/>
</dbReference>
<keyword evidence="6" id="KW-1185">Reference proteome</keyword>
<keyword evidence="2" id="KW-0255">Endonuclease</keyword>
<dbReference type="GO" id="GO:0016787">
    <property type="term" value="F:hydrolase activity"/>
    <property type="evidence" value="ECO:0007669"/>
    <property type="project" value="UniProtKB-KW"/>
</dbReference>
<reference evidence="5 6" key="1">
    <citation type="submission" date="2020-11" db="EMBL/GenBank/DDBJ databases">
        <title>Pedobacter endophytica, an endophytic bacteria isolated form Carex pumila.</title>
        <authorList>
            <person name="Peng Y."/>
            <person name="Jiang L."/>
            <person name="Lee J."/>
        </authorList>
    </citation>
    <scope>NUCLEOTIDE SEQUENCE [LARGE SCALE GENOMIC DNA]</scope>
    <source>
        <strain evidence="5 6">JBR3-12</strain>
    </source>
</reference>
<dbReference type="EMBL" id="CP064939">
    <property type="protein sequence ID" value="QPH37848.1"/>
    <property type="molecule type" value="Genomic_DNA"/>
</dbReference>
<dbReference type="Proteomes" id="UP000594759">
    <property type="component" value="Chromosome"/>
</dbReference>
<dbReference type="PROSITE" id="PS50830">
    <property type="entry name" value="TNASE_3"/>
    <property type="match status" value="1"/>
</dbReference>
<organism evidence="5 6">
    <name type="scientific">Pedobacter endophyticus</name>
    <dbReference type="NCBI Taxonomy" id="2789740"/>
    <lineage>
        <taxon>Bacteria</taxon>
        <taxon>Pseudomonadati</taxon>
        <taxon>Bacteroidota</taxon>
        <taxon>Sphingobacteriia</taxon>
        <taxon>Sphingobacteriales</taxon>
        <taxon>Sphingobacteriaceae</taxon>
        <taxon>Pedobacter</taxon>
    </lineage>
</organism>
<evidence type="ECO:0000256" key="2">
    <source>
        <dbReference type="ARBA" id="ARBA00022759"/>
    </source>
</evidence>
<dbReference type="GO" id="GO:0005737">
    <property type="term" value="C:cytoplasm"/>
    <property type="evidence" value="ECO:0007669"/>
    <property type="project" value="TreeGrafter"/>
</dbReference>
<dbReference type="SMART" id="SM00318">
    <property type="entry name" value="SNc"/>
    <property type="match status" value="1"/>
</dbReference>
<name>A0A7U3SNU0_9SPHI</name>